<name>A0A508T1G2_9BRAD</name>
<sequence length="363" mass="38953">MSLVARNKIDVTISLAADVIAAVEILPRVRPPLARLAAGKPASALLEALPHLFTVCAAAQQTALLFAIEAARDEKIMLGTKQRRMILVVAERISELLRGLFVGHPTPNVSAAAIRSLIRGLSVLVSSARPARGSARREAIAQIVAALAALGMPDEDGAPRPGSPFALCIAALDEVDLKSIPIAHSFLSAADDCNITERLLGDDPTFCHCPNLGGRAPETGPWARQMTRDRLWLGRSGAVARLKARIAEIVQLCDWLKSGAHIESAEPGIIESYKLGPGRGAAAVECARGRLYHAVELDPQGQISRFECLAPTEWNFHLRGPLVRNLQGAALTARRHQKAVRAVIESLDPCVGFTLKFRKVDDA</sequence>
<dbReference type="Proteomes" id="UP000328092">
    <property type="component" value="Unassembled WGS sequence"/>
</dbReference>
<accession>A0A508T1G2</accession>
<dbReference type="InterPro" id="IPR050867">
    <property type="entry name" value="NiFe/NiFeSe_hydrgnase_LSU"/>
</dbReference>
<dbReference type="EMBL" id="CAADFC020000008">
    <property type="protein sequence ID" value="VIO68673.1"/>
    <property type="molecule type" value="Genomic_DNA"/>
</dbReference>
<dbReference type="PANTHER" id="PTHR42958:SF4">
    <property type="entry name" value="HYDROGENASE EXPRESSION_FORMATION PROTEIN HUPK"/>
    <property type="match status" value="1"/>
</dbReference>
<evidence type="ECO:0000256" key="1">
    <source>
        <dbReference type="PIRSR" id="PIRSR601501-1"/>
    </source>
</evidence>
<reference evidence="2" key="1">
    <citation type="submission" date="2019-02" db="EMBL/GenBank/DDBJ databases">
        <authorList>
            <person name="Pothier F.J."/>
        </authorList>
    </citation>
    <scope>NUCLEOTIDE SEQUENCE</scope>
    <source>
        <strain evidence="2">CI-1B</strain>
    </source>
</reference>
<dbReference type="Gene3D" id="1.10.645.10">
    <property type="entry name" value="Cytochrome-c3 Hydrogenase, chain B"/>
    <property type="match status" value="1"/>
</dbReference>
<dbReference type="InterPro" id="IPR001501">
    <property type="entry name" value="Ni-dep_hyd_lsu"/>
</dbReference>
<gene>
    <name evidence="2" type="ORF">CI1B_22970</name>
</gene>
<dbReference type="GO" id="GO:0016151">
    <property type="term" value="F:nickel cation binding"/>
    <property type="evidence" value="ECO:0007669"/>
    <property type="project" value="InterPro"/>
</dbReference>
<protein>
    <recommendedName>
        <fullName evidence="4">Hydrogenase expression/formation protein HupK</fullName>
    </recommendedName>
</protein>
<dbReference type="RefSeq" id="WP_139859031.1">
    <property type="nucleotide sequence ID" value="NZ_CAADFC020000008.1"/>
</dbReference>
<evidence type="ECO:0000313" key="2">
    <source>
        <dbReference type="EMBL" id="VIO68673.1"/>
    </source>
</evidence>
<feature type="binding site" evidence="1">
    <location>
        <position position="350"/>
    </location>
    <ligand>
        <name>Ni(2+)</name>
        <dbReference type="ChEBI" id="CHEBI:49786"/>
    </ligand>
</feature>
<keyword evidence="1" id="KW-0479">Metal-binding</keyword>
<dbReference type="AlphaFoldDB" id="A0A508T1G2"/>
<dbReference type="SUPFAM" id="SSF56762">
    <property type="entry name" value="HydB/Nqo4-like"/>
    <property type="match status" value="1"/>
</dbReference>
<organism evidence="2 3">
    <name type="scientific">Bradyrhizobium ivorense</name>
    <dbReference type="NCBI Taxonomy" id="2511166"/>
    <lineage>
        <taxon>Bacteria</taxon>
        <taxon>Pseudomonadati</taxon>
        <taxon>Pseudomonadota</taxon>
        <taxon>Alphaproteobacteria</taxon>
        <taxon>Hyphomicrobiales</taxon>
        <taxon>Nitrobacteraceae</taxon>
        <taxon>Bradyrhizobium</taxon>
    </lineage>
</organism>
<keyword evidence="3" id="KW-1185">Reference proteome</keyword>
<comment type="cofactor">
    <cofactor evidence="1">
        <name>Ni(2+)</name>
        <dbReference type="ChEBI" id="CHEBI:49786"/>
    </cofactor>
</comment>
<keyword evidence="1" id="KW-0533">Nickel</keyword>
<evidence type="ECO:0008006" key="4">
    <source>
        <dbReference type="Google" id="ProtNLM"/>
    </source>
</evidence>
<dbReference type="OrthoDB" id="9157196at2"/>
<proteinExistence type="predicted"/>
<dbReference type="Pfam" id="PF00374">
    <property type="entry name" value="NiFeSe_Hases"/>
    <property type="match status" value="1"/>
</dbReference>
<evidence type="ECO:0000313" key="3">
    <source>
        <dbReference type="Proteomes" id="UP000328092"/>
    </source>
</evidence>
<dbReference type="PANTHER" id="PTHR42958">
    <property type="entry name" value="HYDROGENASE-2 LARGE CHAIN"/>
    <property type="match status" value="1"/>
</dbReference>
<comment type="caution">
    <text evidence="2">The sequence shown here is derived from an EMBL/GenBank/DDBJ whole genome shotgun (WGS) entry which is preliminary data.</text>
</comment>
<dbReference type="InterPro" id="IPR029014">
    <property type="entry name" value="NiFe-Hase_large"/>
</dbReference>